<proteinExistence type="predicted"/>
<sequence>MTGAPRVAFVGHGDGTQLGSPAESSEPTAPAVVMLRPGDAARAALQHTNIDEGGGPLDTACQAERADGYRVRPPHSTRSVFVPSPQWACGAEEHWGSVSAVDTVPVGTARGGRPCVNTAKMPAGAVIGRTEDVDQDGLADTQFSGARDGRHLYGIRTAAGGVYTITDPLTGSGVHGGWTVNTDSVGRTITVIDDQRTAKLYDFRDCRFIAVQHRGGGAYEFAIGSTAKPGTGVACNDLNGGIMPMRAATKQRSGGRYDIVWTLVRVSADGRTAVQDSTSTIVRWPDLKATDPRVAQAQGSNCFAALKVEARTD</sequence>
<evidence type="ECO:0000313" key="4">
    <source>
        <dbReference type="Proteomes" id="UP001500121"/>
    </source>
</evidence>
<evidence type="ECO:0000259" key="2">
    <source>
        <dbReference type="Pfam" id="PF14016"/>
    </source>
</evidence>
<feature type="compositionally biased region" description="Polar residues" evidence="1">
    <location>
        <begin position="17"/>
        <end position="27"/>
    </location>
</feature>
<protein>
    <recommendedName>
        <fullName evidence="2">DUF4232 domain-containing protein</fullName>
    </recommendedName>
</protein>
<gene>
    <name evidence="3" type="ORF">GCM10025783_14970</name>
</gene>
<keyword evidence="4" id="KW-1185">Reference proteome</keyword>
<name>A0ABP8Z254_9MICO</name>
<reference evidence="4" key="1">
    <citation type="journal article" date="2019" name="Int. J. Syst. Evol. Microbiol.">
        <title>The Global Catalogue of Microorganisms (GCM) 10K type strain sequencing project: providing services to taxonomists for standard genome sequencing and annotation.</title>
        <authorList>
            <consortium name="The Broad Institute Genomics Platform"/>
            <consortium name="The Broad Institute Genome Sequencing Center for Infectious Disease"/>
            <person name="Wu L."/>
            <person name="Ma J."/>
        </authorList>
    </citation>
    <scope>NUCLEOTIDE SEQUENCE [LARGE SCALE GENOMIC DNA]</scope>
    <source>
        <strain evidence="4">JCM 19015</strain>
    </source>
</reference>
<dbReference type="EMBL" id="BAABLP010000002">
    <property type="protein sequence ID" value="GAA4744297.1"/>
    <property type="molecule type" value="Genomic_DNA"/>
</dbReference>
<feature type="region of interest" description="Disordered" evidence="1">
    <location>
        <begin position="1"/>
        <end position="29"/>
    </location>
</feature>
<dbReference type="Pfam" id="PF14016">
    <property type="entry name" value="DUF4232"/>
    <property type="match status" value="1"/>
</dbReference>
<feature type="domain" description="DUF4232" evidence="2">
    <location>
        <begin position="1"/>
        <end position="92"/>
    </location>
</feature>
<dbReference type="Proteomes" id="UP001500121">
    <property type="component" value="Unassembled WGS sequence"/>
</dbReference>
<organism evidence="3 4">
    <name type="scientific">Amnibacterium soli</name>
    <dbReference type="NCBI Taxonomy" id="1282736"/>
    <lineage>
        <taxon>Bacteria</taxon>
        <taxon>Bacillati</taxon>
        <taxon>Actinomycetota</taxon>
        <taxon>Actinomycetes</taxon>
        <taxon>Micrococcales</taxon>
        <taxon>Microbacteriaceae</taxon>
        <taxon>Amnibacterium</taxon>
    </lineage>
</organism>
<accession>A0ABP8Z254</accession>
<comment type="caution">
    <text evidence="3">The sequence shown here is derived from an EMBL/GenBank/DDBJ whole genome shotgun (WGS) entry which is preliminary data.</text>
</comment>
<dbReference type="InterPro" id="IPR025326">
    <property type="entry name" value="DUF4232"/>
</dbReference>
<evidence type="ECO:0000313" key="3">
    <source>
        <dbReference type="EMBL" id="GAA4744297.1"/>
    </source>
</evidence>
<evidence type="ECO:0000256" key="1">
    <source>
        <dbReference type="SAM" id="MobiDB-lite"/>
    </source>
</evidence>